<keyword evidence="7" id="KW-0234">DNA repair</keyword>
<keyword evidence="6" id="KW-0067">ATP-binding</keyword>
<dbReference type="GO" id="GO:0043590">
    <property type="term" value="C:bacterial nucleoid"/>
    <property type="evidence" value="ECO:0007669"/>
    <property type="project" value="TreeGrafter"/>
</dbReference>
<evidence type="ECO:0000259" key="11">
    <source>
        <dbReference type="Pfam" id="PF02463"/>
    </source>
</evidence>
<evidence type="ECO:0000256" key="6">
    <source>
        <dbReference type="ARBA" id="ARBA00022840"/>
    </source>
</evidence>
<dbReference type="GO" id="GO:0009432">
    <property type="term" value="P:SOS response"/>
    <property type="evidence" value="ECO:0007669"/>
    <property type="project" value="TreeGrafter"/>
</dbReference>
<keyword evidence="9" id="KW-0175">Coiled coil</keyword>
<dbReference type="EMBL" id="PVWK01000160">
    <property type="protein sequence ID" value="PSB23640.1"/>
    <property type="molecule type" value="Genomic_DNA"/>
</dbReference>
<feature type="compositionally biased region" description="Basic and acidic residues" evidence="10">
    <location>
        <begin position="529"/>
        <end position="546"/>
    </location>
</feature>
<comment type="similarity">
    <text evidence="2">Belongs to the RecN family.</text>
</comment>
<feature type="coiled-coil region" evidence="9">
    <location>
        <begin position="168"/>
        <end position="233"/>
    </location>
</feature>
<proteinExistence type="inferred from homology"/>
<dbReference type="GO" id="GO:0005524">
    <property type="term" value="F:ATP binding"/>
    <property type="evidence" value="ECO:0007669"/>
    <property type="project" value="UniProtKB-KW"/>
</dbReference>
<dbReference type="InterPro" id="IPR004604">
    <property type="entry name" value="DNA_recomb/repair_RecN"/>
</dbReference>
<evidence type="ECO:0000313" key="13">
    <source>
        <dbReference type="Proteomes" id="UP000239576"/>
    </source>
</evidence>
<dbReference type="Proteomes" id="UP000239576">
    <property type="component" value="Unassembled WGS sequence"/>
</dbReference>
<evidence type="ECO:0000256" key="3">
    <source>
        <dbReference type="ARBA" id="ARBA00021315"/>
    </source>
</evidence>
<keyword evidence="4" id="KW-0547">Nucleotide-binding</keyword>
<dbReference type="InterPro" id="IPR003395">
    <property type="entry name" value="RecF/RecN/SMC_N"/>
</dbReference>
<dbReference type="GO" id="GO:0006310">
    <property type="term" value="P:DNA recombination"/>
    <property type="evidence" value="ECO:0007669"/>
    <property type="project" value="InterPro"/>
</dbReference>
<name>A0A2T1DT38_9CYAN</name>
<evidence type="ECO:0000256" key="7">
    <source>
        <dbReference type="ARBA" id="ARBA00023204"/>
    </source>
</evidence>
<evidence type="ECO:0000256" key="5">
    <source>
        <dbReference type="ARBA" id="ARBA00022763"/>
    </source>
</evidence>
<dbReference type="AlphaFoldDB" id="A0A2T1DT38"/>
<sequence length="659" mass="72514">MLLSLRIENFALVDRLELGLGKGLTVMTGETGAGKSIILDAIDAVLGGKVTSRAVRTGADRALIEAVFRLEPDLATWLEQQEIALTAETELVCTREIVASQSSQRSRSRINGALVNKQQMEYLRDRLVELTAQGQTVQIGQPPLQREWLDSYGGEPLLKQRSTVVAAFSAYQQALQALEKRRKSEQERLQQLDLFEYQLKELSAANLTEADELDQLEQERKRLSHSVELQHQSYQVYQALYQNDEGAEACADLLGKAESTLQDMAEYDVQIQPILELVSNALAQVEQAGREINVYGETLEADPQRLQEVQERIVELKQLCRKYGPTLGDAIALLQRLQADMDELTGGGQSLEDLEHTYQERQLALTDACALLTQRRQATAKELEERLVSELKPLAMEKVKFQVDISPATPSALGGDRVTFLFSPNPGEPLQPLTEIASGGEMSRFLLALQSSFSQIDPVGTLVFDEIDVGVSGRVTQAIAEKLHQLSQHHQVLCVTHQPIVAAMADQHLRVSKQVIEEENGKFVGNGKGLEEQGSKGAGEDIETKNAKRKTQNASTSHTPHPTPHTLDSVRTVVRVTTLDSQQRREELAQLAGGQSTAETSEADDVAYAFADSLLKQAATLRETRSGEPKLAAEPQPAAEPKPAEPKPKATRAKASRKG</sequence>
<evidence type="ECO:0000256" key="4">
    <source>
        <dbReference type="ARBA" id="ARBA00022741"/>
    </source>
</evidence>
<gene>
    <name evidence="12" type="primary">recN</name>
    <name evidence="12" type="ORF">C7B82_30680</name>
</gene>
<feature type="compositionally biased region" description="Low complexity" evidence="10">
    <location>
        <begin position="629"/>
        <end position="641"/>
    </location>
</feature>
<evidence type="ECO:0000313" key="12">
    <source>
        <dbReference type="EMBL" id="PSB23640.1"/>
    </source>
</evidence>
<reference evidence="13" key="1">
    <citation type="submission" date="2018-02" db="EMBL/GenBank/DDBJ databases">
        <authorList>
            <person name="Moore K."/>
            <person name="Momper L."/>
        </authorList>
    </citation>
    <scope>NUCLEOTIDE SEQUENCE [LARGE SCALE GENOMIC DNA]</scope>
    <source>
        <strain evidence="13">ULC18</strain>
    </source>
</reference>
<keyword evidence="13" id="KW-1185">Reference proteome</keyword>
<comment type="function">
    <text evidence="1">May be involved in recombinational repair of damaged DNA.</text>
</comment>
<feature type="region of interest" description="Disordered" evidence="10">
    <location>
        <begin position="620"/>
        <end position="659"/>
    </location>
</feature>
<reference evidence="12 13" key="2">
    <citation type="submission" date="2018-03" db="EMBL/GenBank/DDBJ databases">
        <title>The ancient ancestry and fast evolution of plastids.</title>
        <authorList>
            <person name="Moore K.R."/>
            <person name="Magnabosco C."/>
            <person name="Momper L."/>
            <person name="Gold D.A."/>
            <person name="Bosak T."/>
            <person name="Fournier G.P."/>
        </authorList>
    </citation>
    <scope>NUCLEOTIDE SEQUENCE [LARGE SCALE GENOMIC DNA]</scope>
    <source>
        <strain evidence="12 13">ULC18</strain>
    </source>
</reference>
<evidence type="ECO:0000256" key="10">
    <source>
        <dbReference type="SAM" id="MobiDB-lite"/>
    </source>
</evidence>
<dbReference type="Pfam" id="PF02463">
    <property type="entry name" value="SMC_N"/>
    <property type="match status" value="1"/>
</dbReference>
<comment type="caution">
    <text evidence="12">The sequence shown here is derived from an EMBL/GenBank/DDBJ whole genome shotgun (WGS) entry which is preliminary data.</text>
</comment>
<feature type="compositionally biased region" description="Basic residues" evidence="10">
    <location>
        <begin position="649"/>
        <end position="659"/>
    </location>
</feature>
<dbReference type="InterPro" id="IPR027417">
    <property type="entry name" value="P-loop_NTPase"/>
</dbReference>
<dbReference type="PANTHER" id="PTHR11059">
    <property type="entry name" value="DNA REPAIR PROTEIN RECN"/>
    <property type="match status" value="1"/>
</dbReference>
<keyword evidence="5" id="KW-0227">DNA damage</keyword>
<dbReference type="NCBIfam" id="TIGR00634">
    <property type="entry name" value="recN"/>
    <property type="match status" value="1"/>
</dbReference>
<evidence type="ECO:0000256" key="9">
    <source>
        <dbReference type="SAM" id="Coils"/>
    </source>
</evidence>
<evidence type="ECO:0000256" key="8">
    <source>
        <dbReference type="ARBA" id="ARBA00033408"/>
    </source>
</evidence>
<feature type="domain" description="RecF/RecN/SMC N-terminal" evidence="11">
    <location>
        <begin position="2"/>
        <end position="514"/>
    </location>
</feature>
<dbReference type="GO" id="GO:0006281">
    <property type="term" value="P:DNA repair"/>
    <property type="evidence" value="ECO:0007669"/>
    <property type="project" value="UniProtKB-KW"/>
</dbReference>
<evidence type="ECO:0000256" key="2">
    <source>
        <dbReference type="ARBA" id="ARBA00009441"/>
    </source>
</evidence>
<dbReference type="SUPFAM" id="SSF52540">
    <property type="entry name" value="P-loop containing nucleoside triphosphate hydrolases"/>
    <property type="match status" value="1"/>
</dbReference>
<dbReference type="PANTHER" id="PTHR11059:SF0">
    <property type="entry name" value="DNA REPAIR PROTEIN RECN"/>
    <property type="match status" value="1"/>
</dbReference>
<evidence type="ECO:0000256" key="1">
    <source>
        <dbReference type="ARBA" id="ARBA00003618"/>
    </source>
</evidence>
<organism evidence="12 13">
    <name type="scientific">Stenomitos frigidus ULC18</name>
    <dbReference type="NCBI Taxonomy" id="2107698"/>
    <lineage>
        <taxon>Bacteria</taxon>
        <taxon>Bacillati</taxon>
        <taxon>Cyanobacteriota</taxon>
        <taxon>Cyanophyceae</taxon>
        <taxon>Leptolyngbyales</taxon>
        <taxon>Leptolyngbyaceae</taxon>
        <taxon>Stenomitos</taxon>
    </lineage>
</organism>
<dbReference type="CDD" id="cd03241">
    <property type="entry name" value="ABC_RecN"/>
    <property type="match status" value="1"/>
</dbReference>
<protein>
    <recommendedName>
        <fullName evidence="3">DNA repair protein RecN</fullName>
    </recommendedName>
    <alternativeName>
        <fullName evidence="8">Recombination protein N</fullName>
    </alternativeName>
</protein>
<dbReference type="Gene3D" id="3.40.50.300">
    <property type="entry name" value="P-loop containing nucleotide triphosphate hydrolases"/>
    <property type="match status" value="2"/>
</dbReference>
<feature type="region of interest" description="Disordered" evidence="10">
    <location>
        <begin position="524"/>
        <end position="572"/>
    </location>
</feature>
<dbReference type="RefSeq" id="WP_106261102.1">
    <property type="nucleotide sequence ID" value="NZ_CAWNSW010000141.1"/>
</dbReference>
<dbReference type="OrthoDB" id="9806954at2"/>
<accession>A0A2T1DT38</accession>